<proteinExistence type="inferred from homology"/>
<comment type="similarity">
    <text evidence="1">Belongs to the LysR transcriptional regulatory family.</text>
</comment>
<keyword evidence="4" id="KW-0804">Transcription</keyword>
<keyword evidence="3" id="KW-0238">DNA-binding</keyword>
<dbReference type="SUPFAM" id="SSF46785">
    <property type="entry name" value="Winged helix' DNA-binding domain"/>
    <property type="match status" value="1"/>
</dbReference>
<evidence type="ECO:0000256" key="2">
    <source>
        <dbReference type="ARBA" id="ARBA00023015"/>
    </source>
</evidence>
<dbReference type="GO" id="GO:0003677">
    <property type="term" value="F:DNA binding"/>
    <property type="evidence" value="ECO:0007669"/>
    <property type="project" value="UniProtKB-KW"/>
</dbReference>
<dbReference type="Proteomes" id="UP000509371">
    <property type="component" value="Chromosome"/>
</dbReference>
<evidence type="ECO:0000313" key="6">
    <source>
        <dbReference type="EMBL" id="QKK80381.1"/>
    </source>
</evidence>
<feature type="domain" description="HTH lysR-type" evidence="5">
    <location>
        <begin position="1"/>
        <end position="54"/>
    </location>
</feature>
<dbReference type="AlphaFoldDB" id="A0A859D0Y9"/>
<dbReference type="InterPro" id="IPR036390">
    <property type="entry name" value="WH_DNA-bd_sf"/>
</dbReference>
<dbReference type="InterPro" id="IPR000847">
    <property type="entry name" value="LysR_HTH_N"/>
</dbReference>
<evidence type="ECO:0000256" key="1">
    <source>
        <dbReference type="ARBA" id="ARBA00009437"/>
    </source>
</evidence>
<dbReference type="EMBL" id="CP054301">
    <property type="protein sequence ID" value="QKK80381.1"/>
    <property type="molecule type" value="Genomic_DNA"/>
</dbReference>
<dbReference type="PROSITE" id="PS50931">
    <property type="entry name" value="HTH_LYSR"/>
    <property type="match status" value="1"/>
</dbReference>
<reference evidence="6 7" key="1">
    <citation type="submission" date="2020-06" db="EMBL/GenBank/DDBJ databases">
        <authorList>
            <person name="Voronona O.L."/>
            <person name="Aksenova E.I."/>
            <person name="Kunda M.S."/>
            <person name="Semenov A.N."/>
            <person name="Ryzhova N."/>
        </authorList>
    </citation>
    <scope>NUCLEOTIDE SEQUENCE [LARGE SCALE GENOMIC DNA]</scope>
    <source>
        <strain evidence="6 7">MPKMM3633</strain>
    </source>
</reference>
<gene>
    <name evidence="6" type="ORF">MP3633_1652</name>
</gene>
<keyword evidence="2" id="KW-0805">Transcription regulation</keyword>
<dbReference type="InterPro" id="IPR036388">
    <property type="entry name" value="WH-like_DNA-bd_sf"/>
</dbReference>
<dbReference type="PANTHER" id="PTHR30118">
    <property type="entry name" value="HTH-TYPE TRANSCRIPTIONAL REGULATOR LEUO-RELATED"/>
    <property type="match status" value="1"/>
</dbReference>
<accession>A0A859D0Y9</accession>
<evidence type="ECO:0000259" key="5">
    <source>
        <dbReference type="PROSITE" id="PS50931"/>
    </source>
</evidence>
<protein>
    <submittedName>
        <fullName evidence="6">LysR family transcriptional regulator</fullName>
    </submittedName>
</protein>
<dbReference type="InterPro" id="IPR050389">
    <property type="entry name" value="LysR-type_TF"/>
</dbReference>
<dbReference type="KEGG" id="mpri:MP3633_1652"/>
<dbReference type="GO" id="GO:0003700">
    <property type="term" value="F:DNA-binding transcription factor activity"/>
    <property type="evidence" value="ECO:0007669"/>
    <property type="project" value="InterPro"/>
</dbReference>
<dbReference type="Pfam" id="PF00126">
    <property type="entry name" value="HTH_1"/>
    <property type="match status" value="1"/>
</dbReference>
<dbReference type="Gene3D" id="1.10.10.10">
    <property type="entry name" value="Winged helix-like DNA-binding domain superfamily/Winged helix DNA-binding domain"/>
    <property type="match status" value="1"/>
</dbReference>
<evidence type="ECO:0000256" key="3">
    <source>
        <dbReference type="ARBA" id="ARBA00023125"/>
    </source>
</evidence>
<dbReference type="PANTHER" id="PTHR30118:SF15">
    <property type="entry name" value="TRANSCRIPTIONAL REGULATORY PROTEIN"/>
    <property type="match status" value="1"/>
</dbReference>
<evidence type="ECO:0000256" key="4">
    <source>
        <dbReference type="ARBA" id="ARBA00023163"/>
    </source>
</evidence>
<sequence length="54" mass="5952">MVTLDTPLTEQSITKGAEQLNISPSALSNSLSRLRDYFEDDLLMQIGRSGLDPL</sequence>
<dbReference type="RefSeq" id="WP_280526407.1">
    <property type="nucleotide sequence ID" value="NZ_BAAAEF010000004.1"/>
</dbReference>
<name>A0A859D0Y9_9GAMM</name>
<organism evidence="6 7">
    <name type="scientific">Marinomonas primoryensis</name>
    <dbReference type="NCBI Taxonomy" id="178399"/>
    <lineage>
        <taxon>Bacteria</taxon>
        <taxon>Pseudomonadati</taxon>
        <taxon>Pseudomonadota</taxon>
        <taxon>Gammaproteobacteria</taxon>
        <taxon>Oceanospirillales</taxon>
        <taxon>Oceanospirillaceae</taxon>
        <taxon>Marinomonas</taxon>
    </lineage>
</organism>
<evidence type="ECO:0000313" key="7">
    <source>
        <dbReference type="Proteomes" id="UP000509371"/>
    </source>
</evidence>